<protein>
    <recommendedName>
        <fullName evidence="6">Glutathione S-transferase 3</fullName>
    </recommendedName>
</protein>
<feature type="domain" description="GST C-terminal" evidence="3">
    <location>
        <begin position="89"/>
        <end position="214"/>
    </location>
</feature>
<dbReference type="VEuPathDB" id="FungiDB:BTJ68_11978"/>
<dbReference type="PANTHER" id="PTHR44051:SF9">
    <property type="entry name" value="GLUTATHIONE S-TRANSFERASE 1"/>
    <property type="match status" value="1"/>
</dbReference>
<dbReference type="PANTHER" id="PTHR44051">
    <property type="entry name" value="GLUTATHIONE S-TRANSFERASE-RELATED"/>
    <property type="match status" value="1"/>
</dbReference>
<organism evidence="4 5">
    <name type="scientific">Hortaea werneckii EXF-2000</name>
    <dbReference type="NCBI Taxonomy" id="1157616"/>
    <lineage>
        <taxon>Eukaryota</taxon>
        <taxon>Fungi</taxon>
        <taxon>Dikarya</taxon>
        <taxon>Ascomycota</taxon>
        <taxon>Pezizomycotina</taxon>
        <taxon>Dothideomycetes</taxon>
        <taxon>Dothideomycetidae</taxon>
        <taxon>Mycosphaerellales</taxon>
        <taxon>Teratosphaeriaceae</taxon>
        <taxon>Hortaea</taxon>
    </lineage>
</organism>
<gene>
    <name evidence="4" type="ORF">BTJ68_11978</name>
</gene>
<evidence type="ECO:0000259" key="2">
    <source>
        <dbReference type="PROSITE" id="PS50404"/>
    </source>
</evidence>
<name>A0A1Z5SUF0_HORWE</name>
<accession>A0A1Z5SUF0</accession>
<dbReference type="InterPro" id="IPR004046">
    <property type="entry name" value="GST_C"/>
</dbReference>
<dbReference type="Pfam" id="PF02798">
    <property type="entry name" value="GST_N"/>
    <property type="match status" value="1"/>
</dbReference>
<dbReference type="SUPFAM" id="SSF52833">
    <property type="entry name" value="Thioredoxin-like"/>
    <property type="match status" value="1"/>
</dbReference>
<dbReference type="InterPro" id="IPR036249">
    <property type="entry name" value="Thioredoxin-like_sf"/>
</dbReference>
<dbReference type="InterPro" id="IPR036282">
    <property type="entry name" value="Glutathione-S-Trfase_C_sf"/>
</dbReference>
<dbReference type="Gene3D" id="1.20.1050.10">
    <property type="match status" value="1"/>
</dbReference>
<feature type="domain" description="GST N-terminal" evidence="2">
    <location>
        <begin position="1"/>
        <end position="82"/>
    </location>
</feature>
<dbReference type="InParanoid" id="A0A1Z5SUF0"/>
<dbReference type="AlphaFoldDB" id="A0A1Z5SUF0"/>
<dbReference type="PROSITE" id="PS50405">
    <property type="entry name" value="GST_CTER"/>
    <property type="match status" value="1"/>
</dbReference>
<proteinExistence type="inferred from homology"/>
<dbReference type="InterPro" id="IPR040079">
    <property type="entry name" value="Glutathione_S-Trfase"/>
</dbReference>
<dbReference type="SUPFAM" id="SSF47616">
    <property type="entry name" value="GST C-terminal domain-like"/>
    <property type="match status" value="1"/>
</dbReference>
<dbReference type="OrthoDB" id="2309723at2759"/>
<dbReference type="EMBL" id="MUNK01000243">
    <property type="protein sequence ID" value="OTA24455.1"/>
    <property type="molecule type" value="Genomic_DNA"/>
</dbReference>
<dbReference type="STRING" id="1157616.A0A1Z5SUF0"/>
<evidence type="ECO:0000259" key="3">
    <source>
        <dbReference type="PROSITE" id="PS50405"/>
    </source>
</evidence>
<dbReference type="Pfam" id="PF14497">
    <property type="entry name" value="GST_C_3"/>
    <property type="match status" value="1"/>
</dbReference>
<dbReference type="CDD" id="cd03046">
    <property type="entry name" value="GST_N_GTT1_like"/>
    <property type="match status" value="1"/>
</dbReference>
<evidence type="ECO:0008006" key="6">
    <source>
        <dbReference type="Google" id="ProtNLM"/>
    </source>
</evidence>
<keyword evidence="5" id="KW-1185">Reference proteome</keyword>
<dbReference type="SFLD" id="SFLDS00019">
    <property type="entry name" value="Glutathione_Transferase_(cytos"/>
    <property type="match status" value="1"/>
</dbReference>
<evidence type="ECO:0000313" key="5">
    <source>
        <dbReference type="Proteomes" id="UP000194280"/>
    </source>
</evidence>
<dbReference type="Gene3D" id="3.40.30.10">
    <property type="entry name" value="Glutaredoxin"/>
    <property type="match status" value="1"/>
</dbReference>
<comment type="similarity">
    <text evidence="1">Belongs to the GST superfamily.</text>
</comment>
<sequence length="214" mass="24086">MAPITLYFLQASRSIRTAWVLEELGLEYDVVFADRENGKAPQWLKDQAGGLGKLPALKDGDIMLYESGNITEYLCDIYDEQHKLLPPPGDPKRYAALQWVHASEATYALHGLAVLYCRWFQQDGDKTKTEQGAGVNVQKDLDYLASELQKSSGKFLLGDQVTAADCMMEFSADFILARQLGTMGKTWPRLEQYIKDCQATSTWQKAQKKTGHKL</sequence>
<dbReference type="Proteomes" id="UP000194280">
    <property type="component" value="Unassembled WGS sequence"/>
</dbReference>
<dbReference type="PROSITE" id="PS50404">
    <property type="entry name" value="GST_NTER"/>
    <property type="match status" value="1"/>
</dbReference>
<dbReference type="InterPro" id="IPR010987">
    <property type="entry name" value="Glutathione-S-Trfase_C-like"/>
</dbReference>
<evidence type="ECO:0000313" key="4">
    <source>
        <dbReference type="EMBL" id="OTA24455.1"/>
    </source>
</evidence>
<reference evidence="4 5" key="1">
    <citation type="submission" date="2017-01" db="EMBL/GenBank/DDBJ databases">
        <title>The recent genome duplication of the halophilic yeast Hortaea werneckii: insights from long-read sequencing.</title>
        <authorList>
            <person name="Sinha S."/>
            <person name="Flibotte S."/>
            <person name="Neira M."/>
            <person name="Lenassi M."/>
            <person name="Gostincar C."/>
            <person name="Stajich J.E."/>
            <person name="Nislow C.E."/>
        </authorList>
    </citation>
    <scope>NUCLEOTIDE SEQUENCE [LARGE SCALE GENOMIC DNA]</scope>
    <source>
        <strain evidence="4 5">EXF-2000</strain>
    </source>
</reference>
<dbReference type="SFLD" id="SFLDG00358">
    <property type="entry name" value="Main_(cytGST)"/>
    <property type="match status" value="1"/>
</dbReference>
<evidence type="ECO:0000256" key="1">
    <source>
        <dbReference type="ARBA" id="ARBA00007409"/>
    </source>
</evidence>
<dbReference type="InterPro" id="IPR004045">
    <property type="entry name" value="Glutathione_S-Trfase_N"/>
</dbReference>
<comment type="caution">
    <text evidence="4">The sequence shown here is derived from an EMBL/GenBank/DDBJ whole genome shotgun (WGS) entry which is preliminary data.</text>
</comment>